<protein>
    <submittedName>
        <fullName evidence="2">Uncharacterized protein</fullName>
    </submittedName>
</protein>
<evidence type="ECO:0000256" key="1">
    <source>
        <dbReference type="SAM" id="MobiDB-lite"/>
    </source>
</evidence>
<keyword evidence="3" id="KW-1185">Reference proteome</keyword>
<reference evidence="2" key="1">
    <citation type="submission" date="2021-05" db="EMBL/GenBank/DDBJ databases">
        <authorList>
            <person name="Arsene-Ploetze F."/>
        </authorList>
    </citation>
    <scope>NUCLEOTIDE SEQUENCE</scope>
    <source>
        <strain evidence="2">DSM 42138</strain>
    </source>
</reference>
<name>A0A9W4DND2_9ACTN</name>
<proteinExistence type="predicted"/>
<evidence type="ECO:0000313" key="3">
    <source>
        <dbReference type="Proteomes" id="UP001152519"/>
    </source>
</evidence>
<dbReference type="Proteomes" id="UP001152519">
    <property type="component" value="Unassembled WGS sequence"/>
</dbReference>
<feature type="region of interest" description="Disordered" evidence="1">
    <location>
        <begin position="1"/>
        <end position="22"/>
    </location>
</feature>
<comment type="caution">
    <text evidence="2">The sequence shown here is derived from an EMBL/GenBank/DDBJ whole genome shotgun (WGS) entry which is preliminary data.</text>
</comment>
<sequence length="58" mass="6130">MKLERARFDSSHEPMTPNGRVGLLPVMKPSAKMPLGDIALEVVGAPCSVAPGRPASCR</sequence>
<accession>A0A9W4DND2</accession>
<organism evidence="2 3">
    <name type="scientific">Actinacidiphila cocklensis</name>
    <dbReference type="NCBI Taxonomy" id="887465"/>
    <lineage>
        <taxon>Bacteria</taxon>
        <taxon>Bacillati</taxon>
        <taxon>Actinomycetota</taxon>
        <taxon>Actinomycetes</taxon>
        <taxon>Kitasatosporales</taxon>
        <taxon>Streptomycetaceae</taxon>
        <taxon>Actinacidiphila</taxon>
    </lineage>
</organism>
<feature type="compositionally biased region" description="Basic and acidic residues" evidence="1">
    <location>
        <begin position="1"/>
        <end position="12"/>
    </location>
</feature>
<gene>
    <name evidence="2" type="ORF">SCOCK_20155</name>
</gene>
<dbReference type="AlphaFoldDB" id="A0A9W4DND2"/>
<evidence type="ECO:0000313" key="2">
    <source>
        <dbReference type="EMBL" id="CAG6393124.1"/>
    </source>
</evidence>
<dbReference type="EMBL" id="CAJSLV010000048">
    <property type="protein sequence ID" value="CAG6393124.1"/>
    <property type="molecule type" value="Genomic_DNA"/>
</dbReference>